<evidence type="ECO:0000256" key="1">
    <source>
        <dbReference type="SAM" id="MobiDB-lite"/>
    </source>
</evidence>
<accession>A0A7J6KPV0</accession>
<proteinExistence type="predicted"/>
<feature type="region of interest" description="Disordered" evidence="1">
    <location>
        <begin position="164"/>
        <end position="194"/>
    </location>
</feature>
<dbReference type="EMBL" id="JAAPAO010001676">
    <property type="protein sequence ID" value="KAF4649070.1"/>
    <property type="molecule type" value="Genomic_DNA"/>
</dbReference>
<comment type="caution">
    <text evidence="2">The sequence shown here is derived from an EMBL/GenBank/DDBJ whole genome shotgun (WGS) entry which is preliminary data.</text>
</comment>
<dbReference type="Proteomes" id="UP000591131">
    <property type="component" value="Unassembled WGS sequence"/>
</dbReference>
<protein>
    <submittedName>
        <fullName evidence="2">Uncharacterized protein</fullName>
    </submittedName>
</protein>
<gene>
    <name evidence="2" type="ORF">FOL47_002445</name>
</gene>
<dbReference type="AlphaFoldDB" id="A0A7J6KPV0"/>
<name>A0A7J6KPV0_PERCH</name>
<evidence type="ECO:0000313" key="3">
    <source>
        <dbReference type="Proteomes" id="UP000591131"/>
    </source>
</evidence>
<sequence length="232" mass="25456">ILGVVSLSVEVYDAEDARKGVLPSESDPRIPFPVSALVVDSLAYDVILGHDFLSHFGLDIRYSESPTRIVGRWPSEDAPRIPWFTEHPVQAANLSSRVQVYAPSTKEPDGNDEILNDSFDLSCPEYLPAGAGRKVAVMPLTDAELRDKGLPLLSDLKPSALASARPAPEELLSPRHWPPPGFEDLDEHQDDPITDPLRFAVPDFTDDSIKLPDFCSSPTVEQKPVAELCGEF</sequence>
<dbReference type="OrthoDB" id="444643at2759"/>
<evidence type="ECO:0000313" key="2">
    <source>
        <dbReference type="EMBL" id="KAF4649070.1"/>
    </source>
</evidence>
<organism evidence="2 3">
    <name type="scientific">Perkinsus chesapeaki</name>
    <name type="common">Clam parasite</name>
    <name type="synonym">Perkinsus andrewsi</name>
    <dbReference type="NCBI Taxonomy" id="330153"/>
    <lineage>
        <taxon>Eukaryota</taxon>
        <taxon>Sar</taxon>
        <taxon>Alveolata</taxon>
        <taxon>Perkinsozoa</taxon>
        <taxon>Perkinsea</taxon>
        <taxon>Perkinsida</taxon>
        <taxon>Perkinsidae</taxon>
        <taxon>Perkinsus</taxon>
    </lineage>
</organism>
<feature type="non-terminal residue" evidence="2">
    <location>
        <position position="1"/>
    </location>
</feature>
<keyword evidence="3" id="KW-1185">Reference proteome</keyword>
<reference evidence="2 3" key="1">
    <citation type="submission" date="2020-04" db="EMBL/GenBank/DDBJ databases">
        <title>Perkinsus chesapeaki whole genome sequence.</title>
        <authorList>
            <person name="Bogema D.R."/>
        </authorList>
    </citation>
    <scope>NUCLEOTIDE SEQUENCE [LARGE SCALE GENOMIC DNA]</scope>
    <source>
        <strain evidence="2">ATCC PRA-425</strain>
    </source>
</reference>
<feature type="compositionally biased region" description="Acidic residues" evidence="1">
    <location>
        <begin position="183"/>
        <end position="193"/>
    </location>
</feature>